<keyword evidence="3" id="KW-1185">Reference proteome</keyword>
<proteinExistence type="predicted"/>
<protein>
    <submittedName>
        <fullName evidence="2">Uncharacterized protein</fullName>
    </submittedName>
</protein>
<comment type="caution">
    <text evidence="2">The sequence shown here is derived from an EMBL/GenBank/DDBJ whole genome shotgun (WGS) entry which is preliminary data.</text>
</comment>
<dbReference type="Proteomes" id="UP000635477">
    <property type="component" value="Unassembled WGS sequence"/>
</dbReference>
<dbReference type="EMBL" id="JABEYC010000091">
    <property type="protein sequence ID" value="KAF4982968.1"/>
    <property type="molecule type" value="Genomic_DNA"/>
</dbReference>
<reference evidence="2" key="2">
    <citation type="submission" date="2020-05" db="EMBL/GenBank/DDBJ databases">
        <authorList>
            <person name="Kim H.-S."/>
            <person name="Proctor R.H."/>
            <person name="Brown D.W."/>
        </authorList>
    </citation>
    <scope>NUCLEOTIDE SEQUENCE</scope>
    <source>
        <strain evidence="2">NRRL 22465</strain>
    </source>
</reference>
<sequence length="158" mass="17478">MNQDPAENLDEAPDHAKIDRKHTKIQSLEWRLAEAEQSTAEDHALIDSLYEELWARNATIKTMDEENNKLKAELKAAQELIAKTTADLDLLESLLKHAVVPGSRDTGTRRRAVSTDEAQDKLASASAISAWKLAMSDYESTVETAVSCCSESKVQHDG</sequence>
<name>A0A8H4USL2_9HYPO</name>
<organism evidence="2 3">
    <name type="scientific">Fusarium zealandicum</name>
    <dbReference type="NCBI Taxonomy" id="1053134"/>
    <lineage>
        <taxon>Eukaryota</taxon>
        <taxon>Fungi</taxon>
        <taxon>Dikarya</taxon>
        <taxon>Ascomycota</taxon>
        <taxon>Pezizomycotina</taxon>
        <taxon>Sordariomycetes</taxon>
        <taxon>Hypocreomycetidae</taxon>
        <taxon>Hypocreales</taxon>
        <taxon>Nectriaceae</taxon>
        <taxon>Fusarium</taxon>
        <taxon>Fusarium staphyleae species complex</taxon>
    </lineage>
</organism>
<gene>
    <name evidence="2" type="ORF">FZEAL_1538</name>
</gene>
<evidence type="ECO:0000256" key="1">
    <source>
        <dbReference type="SAM" id="MobiDB-lite"/>
    </source>
</evidence>
<accession>A0A8H4USL2</accession>
<feature type="region of interest" description="Disordered" evidence="1">
    <location>
        <begin position="1"/>
        <end position="21"/>
    </location>
</feature>
<evidence type="ECO:0000313" key="2">
    <source>
        <dbReference type="EMBL" id="KAF4982968.1"/>
    </source>
</evidence>
<evidence type="ECO:0000313" key="3">
    <source>
        <dbReference type="Proteomes" id="UP000635477"/>
    </source>
</evidence>
<reference evidence="2" key="1">
    <citation type="journal article" date="2020" name="BMC Genomics">
        <title>Correction to: Identification and distribution of gene clusters required for synthesis of sphingolipid metabolism inhibitors in diverse species of the filamentous fungus Fusarium.</title>
        <authorList>
            <person name="Kim H.S."/>
            <person name="Lohmar J.M."/>
            <person name="Busman M."/>
            <person name="Brown D.W."/>
            <person name="Naumann T.A."/>
            <person name="Divon H.H."/>
            <person name="Lysoe E."/>
            <person name="Uhlig S."/>
            <person name="Proctor R.H."/>
        </authorList>
    </citation>
    <scope>NUCLEOTIDE SEQUENCE</scope>
    <source>
        <strain evidence="2">NRRL 22465</strain>
    </source>
</reference>
<dbReference type="AlphaFoldDB" id="A0A8H4USL2"/>